<name>A0A6G0VPD9_APHCR</name>
<evidence type="ECO:0000313" key="2">
    <source>
        <dbReference type="Proteomes" id="UP000478052"/>
    </source>
</evidence>
<proteinExistence type="predicted"/>
<protein>
    <submittedName>
        <fullName evidence="1">Uncharacterized protein</fullName>
    </submittedName>
</protein>
<dbReference type="AlphaFoldDB" id="A0A6G0VPD9"/>
<sequence length="243" mass="27850">MKIQCIPEAFAFFNFFQLNDILNSFGGILDLVLSNDKRIYVLKAENSAVPCDSYHPALDIMVKLDNVSPLLDRSHNYFDFLHAPYTEICKFLDSFNWLETLMSLDVDKSANALYDALHFCILNFVPEGKKRAHAKFKTSHCPLDYAEFSTLRASYKAEYKKCHTAFLSRTESMLKSNPRSFWDFVRVHKSSNEIPHTVHFENIKSSGIESVSNLFSQYFNSVYVPPLSIDSPSSFLCHDLPST</sequence>
<accession>A0A6G0VPD9</accession>
<dbReference type="OrthoDB" id="6610828at2759"/>
<feature type="non-terminal residue" evidence="1">
    <location>
        <position position="243"/>
    </location>
</feature>
<reference evidence="1 2" key="1">
    <citation type="submission" date="2019-08" db="EMBL/GenBank/DDBJ databases">
        <title>Whole genome of Aphis craccivora.</title>
        <authorList>
            <person name="Voronova N.V."/>
            <person name="Shulinski R.S."/>
            <person name="Bandarenka Y.V."/>
            <person name="Zhorov D.G."/>
            <person name="Warner D."/>
        </authorList>
    </citation>
    <scope>NUCLEOTIDE SEQUENCE [LARGE SCALE GENOMIC DNA]</scope>
    <source>
        <strain evidence="1">180601</strain>
        <tissue evidence="1">Whole Body</tissue>
    </source>
</reference>
<keyword evidence="2" id="KW-1185">Reference proteome</keyword>
<gene>
    <name evidence="1" type="ORF">FWK35_00029024</name>
</gene>
<evidence type="ECO:0000313" key="1">
    <source>
        <dbReference type="EMBL" id="KAF0704210.1"/>
    </source>
</evidence>
<dbReference type="Proteomes" id="UP000478052">
    <property type="component" value="Unassembled WGS sequence"/>
</dbReference>
<dbReference type="EMBL" id="VUJU01013625">
    <property type="protein sequence ID" value="KAF0704210.1"/>
    <property type="molecule type" value="Genomic_DNA"/>
</dbReference>
<organism evidence="1 2">
    <name type="scientific">Aphis craccivora</name>
    <name type="common">Cowpea aphid</name>
    <dbReference type="NCBI Taxonomy" id="307492"/>
    <lineage>
        <taxon>Eukaryota</taxon>
        <taxon>Metazoa</taxon>
        <taxon>Ecdysozoa</taxon>
        <taxon>Arthropoda</taxon>
        <taxon>Hexapoda</taxon>
        <taxon>Insecta</taxon>
        <taxon>Pterygota</taxon>
        <taxon>Neoptera</taxon>
        <taxon>Paraneoptera</taxon>
        <taxon>Hemiptera</taxon>
        <taxon>Sternorrhyncha</taxon>
        <taxon>Aphidomorpha</taxon>
        <taxon>Aphidoidea</taxon>
        <taxon>Aphididae</taxon>
        <taxon>Aphidini</taxon>
        <taxon>Aphis</taxon>
        <taxon>Aphis</taxon>
    </lineage>
</organism>
<comment type="caution">
    <text evidence="1">The sequence shown here is derived from an EMBL/GenBank/DDBJ whole genome shotgun (WGS) entry which is preliminary data.</text>
</comment>